<feature type="region of interest" description="Disordered" evidence="1">
    <location>
        <begin position="98"/>
        <end position="124"/>
    </location>
</feature>
<evidence type="ECO:0000256" key="1">
    <source>
        <dbReference type="SAM" id="MobiDB-lite"/>
    </source>
</evidence>
<dbReference type="EMBL" id="JABEQB010000005">
    <property type="protein sequence ID" value="NNG66156.1"/>
    <property type="molecule type" value="Genomic_DNA"/>
</dbReference>
<evidence type="ECO:0000313" key="3">
    <source>
        <dbReference type="Proteomes" id="UP000529861"/>
    </source>
</evidence>
<dbReference type="SUPFAM" id="SSF46785">
    <property type="entry name" value="Winged helix' DNA-binding domain"/>
    <property type="match status" value="1"/>
</dbReference>
<sequence>MKGFTVFLNDLYDNNIGLDSGDRDIILYLKKFMFGDKRECNVSIGRMARELNMCYKTAWYRLHRLAERGIIQIISGAKKGITNTYILLLDIFVSFTSKSKNEKQQKKSNNEEESNKKEQPYQYSANSFKEKQHNAWYGYHQRKYNVDELERYLGLNHS</sequence>
<organism evidence="2 3">
    <name type="scientific">Caldanaerobacter subterraneus</name>
    <dbReference type="NCBI Taxonomy" id="911092"/>
    <lineage>
        <taxon>Bacteria</taxon>
        <taxon>Bacillati</taxon>
        <taxon>Bacillota</taxon>
        <taxon>Clostridia</taxon>
        <taxon>Thermoanaerobacterales</taxon>
        <taxon>Thermoanaerobacteraceae</taxon>
        <taxon>Caldanaerobacter</taxon>
    </lineage>
</organism>
<proteinExistence type="predicted"/>
<comment type="caution">
    <text evidence="2">The sequence shown here is derived from an EMBL/GenBank/DDBJ whole genome shotgun (WGS) entry which is preliminary data.</text>
</comment>
<accession>A0A7Y2PKG5</accession>
<protein>
    <submittedName>
        <fullName evidence="2">Uncharacterized protein</fullName>
    </submittedName>
</protein>
<feature type="compositionally biased region" description="Basic and acidic residues" evidence="1">
    <location>
        <begin position="99"/>
        <end position="119"/>
    </location>
</feature>
<name>A0A7Y2PKG5_9THEO</name>
<gene>
    <name evidence="2" type="ORF">HKI81_02735</name>
</gene>
<dbReference type="AlphaFoldDB" id="A0A7Y2PKG5"/>
<dbReference type="InterPro" id="IPR036388">
    <property type="entry name" value="WH-like_DNA-bd_sf"/>
</dbReference>
<dbReference type="Proteomes" id="UP000529861">
    <property type="component" value="Unassembled WGS sequence"/>
</dbReference>
<reference evidence="2 3" key="1">
    <citation type="submission" date="2020-04" db="EMBL/GenBank/DDBJ databases">
        <title>Draft genome sequence of Caldanaerobacter sunterraneus. strain 1523vc isolated from Griffin hot spring, Kamchatka, Russia.</title>
        <authorList>
            <person name="Toshchakov S.V."/>
            <person name="Podosokorskaya O.A."/>
            <person name="Kublanov I.V."/>
            <person name="Korzhenkov A."/>
            <person name="Patrushev M.V."/>
        </authorList>
    </citation>
    <scope>NUCLEOTIDE SEQUENCE [LARGE SCALE GENOMIC DNA]</scope>
    <source>
        <strain evidence="2 3">1523vc</strain>
    </source>
</reference>
<dbReference type="InterPro" id="IPR036390">
    <property type="entry name" value="WH_DNA-bd_sf"/>
</dbReference>
<dbReference type="RefSeq" id="WP_170270377.1">
    <property type="nucleotide sequence ID" value="NZ_JABEQB010000005.1"/>
</dbReference>
<dbReference type="Gene3D" id="1.10.10.10">
    <property type="entry name" value="Winged helix-like DNA-binding domain superfamily/Winged helix DNA-binding domain"/>
    <property type="match status" value="1"/>
</dbReference>
<evidence type="ECO:0000313" key="2">
    <source>
        <dbReference type="EMBL" id="NNG66156.1"/>
    </source>
</evidence>